<feature type="binding site" evidence="8">
    <location>
        <position position="113"/>
    </location>
    <ligand>
        <name>Zn(2+)</name>
        <dbReference type="ChEBI" id="CHEBI:29105"/>
    </ligand>
</feature>
<organism evidence="10 12">
    <name type="scientific">Bifidobacterium pseudolongum subsp. globosum</name>
    <dbReference type="NCBI Taxonomy" id="1690"/>
    <lineage>
        <taxon>Bacteria</taxon>
        <taxon>Bacillati</taxon>
        <taxon>Actinomycetota</taxon>
        <taxon>Actinomycetes</taxon>
        <taxon>Bifidobacteriales</taxon>
        <taxon>Bifidobacteriaceae</taxon>
        <taxon>Bifidobacterium</taxon>
    </lineage>
</organism>
<keyword evidence="4 8" id="KW-0479">Metal-binding</keyword>
<dbReference type="GO" id="GO:0005975">
    <property type="term" value="P:carbohydrate metabolic process"/>
    <property type="evidence" value="ECO:0007669"/>
    <property type="project" value="InterPro"/>
</dbReference>
<evidence type="ECO:0000256" key="7">
    <source>
        <dbReference type="PIRSR" id="PIRSR001480-1"/>
    </source>
</evidence>
<dbReference type="EMBL" id="RYVC01000007">
    <property type="protein sequence ID" value="RYQ46709.1"/>
    <property type="molecule type" value="Genomic_DNA"/>
</dbReference>
<comment type="caution">
    <text evidence="10">The sequence shown here is derived from an EMBL/GenBank/DDBJ whole genome shotgun (WGS) entry which is preliminary data.</text>
</comment>
<dbReference type="Gene3D" id="1.10.441.10">
    <property type="entry name" value="Phosphomannose Isomerase, domain 2"/>
    <property type="match status" value="1"/>
</dbReference>
<dbReference type="PANTHER" id="PTHR10309:SF0">
    <property type="entry name" value="MANNOSE-6-PHOSPHATE ISOMERASE"/>
    <property type="match status" value="1"/>
</dbReference>
<evidence type="ECO:0000259" key="9">
    <source>
        <dbReference type="Pfam" id="PF20511"/>
    </source>
</evidence>
<dbReference type="CDD" id="cd07011">
    <property type="entry name" value="cupin_PMI_type_I_N"/>
    <property type="match status" value="1"/>
</dbReference>
<evidence type="ECO:0000313" key="13">
    <source>
        <dbReference type="Proteomes" id="UP000292933"/>
    </source>
</evidence>
<feature type="binding site" evidence="8">
    <location>
        <position position="111"/>
    </location>
    <ligand>
        <name>Zn(2+)</name>
        <dbReference type="ChEBI" id="CHEBI:29105"/>
    </ligand>
</feature>
<keyword evidence="6 10" id="KW-0413">Isomerase</keyword>
<keyword evidence="5 8" id="KW-0862">Zinc</keyword>
<dbReference type="Pfam" id="PF20511">
    <property type="entry name" value="PMI_typeI_cat"/>
    <property type="match status" value="1"/>
</dbReference>
<proteinExistence type="inferred from homology"/>
<dbReference type="InterPro" id="IPR046457">
    <property type="entry name" value="PMI_typeI_cat"/>
</dbReference>
<reference evidence="10 12" key="1">
    <citation type="submission" date="2017-10" db="EMBL/GenBank/DDBJ databases">
        <title>Bifidobacterium genomics.</title>
        <authorList>
            <person name="Lugli G.A."/>
            <person name="Milani C."/>
            <person name="Mancabelli L."/>
        </authorList>
    </citation>
    <scope>NUCLEOTIDE SEQUENCE [LARGE SCALE GENOMIC DNA]</scope>
    <source>
        <strain evidence="10 12">1744B</strain>
    </source>
</reference>
<dbReference type="PANTHER" id="PTHR10309">
    <property type="entry name" value="MANNOSE-6-PHOSPHATE ISOMERASE"/>
    <property type="match status" value="1"/>
</dbReference>
<sequence>MAPLTAFAKGLTVFTIRPVPKRYAWGSGERLQSMFHLTGEQWRSPLAEMWFSGHPQSPSLIEQPGGTPVALIDAIAARPEYMVGARGSSEFGPVLPFLFKVISARVPLSLQVHPVDFQARAGFNMENREAIALDAPERSFRDMNAKSEMVVALEPFHASVGFAPKSFALHNLSLLESPVAQMMVRAFSRSAGAGEFAQADARMPIAASVWPESRRRMFRAFHAAITAAPLDAQELERDLLQARARCTAERNRMAFDHAVRATRAFPGDPSVLALLMMNPVRLEEGESVFLPTGCPHAYIYGTGAEIMTNSDNVLRAGMTVKHKDIDNLLQCLDCRTSSPVDPSDARLGTLLMRDVVFYKPPVNEFMLCYGHVDAAHEPWPVMNRLAMRYDALVQQMVGKAVVPHLGPRIVLCTQGAVRCVTDHDERVLRQGEAVFVPAADGWVRIDPVVTGEAAPQGQYLMASTPF</sequence>
<feature type="domain" description="Phosphomannose isomerase type I catalytic" evidence="9">
    <location>
        <begin position="14"/>
        <end position="164"/>
    </location>
</feature>
<dbReference type="PIRSF" id="PIRSF001480">
    <property type="entry name" value="Mannose-6-phosphate_isomerase"/>
    <property type="match status" value="1"/>
</dbReference>
<feature type="binding site" evidence="8">
    <location>
        <position position="296"/>
    </location>
    <ligand>
        <name>Zn(2+)</name>
        <dbReference type="ChEBI" id="CHEBI:29105"/>
    </ligand>
</feature>
<dbReference type="GO" id="GO:0008270">
    <property type="term" value="F:zinc ion binding"/>
    <property type="evidence" value="ECO:0007669"/>
    <property type="project" value="InterPro"/>
</dbReference>
<dbReference type="InterPro" id="IPR011051">
    <property type="entry name" value="RmlC_Cupin_sf"/>
</dbReference>
<dbReference type="Proteomes" id="UP000233783">
    <property type="component" value="Unassembled WGS sequence"/>
</dbReference>
<dbReference type="GO" id="GO:0009298">
    <property type="term" value="P:GDP-mannose biosynthetic process"/>
    <property type="evidence" value="ECO:0007669"/>
    <property type="project" value="InterPro"/>
</dbReference>
<evidence type="ECO:0000256" key="1">
    <source>
        <dbReference type="ARBA" id="ARBA00000757"/>
    </source>
</evidence>
<reference evidence="11 13" key="2">
    <citation type="submission" date="2018-12" db="EMBL/GenBank/DDBJ databases">
        <title>Unveiling genomic diversity among members of the Bifidobacterium pseudolongum species, a widely distributed gut commensal of the animal kingdom.</title>
        <authorList>
            <person name="Lugli G.A."/>
            <person name="Duranti S."/>
            <person name="Albert K."/>
            <person name="Mancabelli L."/>
            <person name="Napoli S."/>
            <person name="Viappiani A."/>
            <person name="Anzalone R."/>
            <person name="Longhi G."/>
            <person name="Milani C."/>
            <person name="Turroni F."/>
            <person name="Alessandri G."/>
            <person name="Sela D.A."/>
            <person name="Van Sinderen D."/>
            <person name="Ventura M."/>
        </authorList>
    </citation>
    <scope>NUCLEOTIDE SEQUENCE [LARGE SCALE GENOMIC DNA]</scope>
    <source>
        <strain evidence="11 13">1780B</strain>
    </source>
</reference>
<dbReference type="InterPro" id="IPR001250">
    <property type="entry name" value="Man6P_Isoase-1"/>
</dbReference>
<dbReference type="PRINTS" id="PR00714">
    <property type="entry name" value="MAN6PISMRASE"/>
</dbReference>
<dbReference type="InterPro" id="IPR014710">
    <property type="entry name" value="RmlC-like_jellyroll"/>
</dbReference>
<evidence type="ECO:0000256" key="6">
    <source>
        <dbReference type="ARBA" id="ARBA00023235"/>
    </source>
</evidence>
<dbReference type="Proteomes" id="UP000292933">
    <property type="component" value="Unassembled WGS sequence"/>
</dbReference>
<comment type="similarity">
    <text evidence="2">Belongs to the mannose-6-phosphate isomerase type 1 family.</text>
</comment>
<dbReference type="GO" id="GO:0004476">
    <property type="term" value="F:mannose-6-phosphate isomerase activity"/>
    <property type="evidence" value="ECO:0007669"/>
    <property type="project" value="UniProtKB-EC"/>
</dbReference>
<evidence type="ECO:0000256" key="4">
    <source>
        <dbReference type="ARBA" id="ARBA00022723"/>
    </source>
</evidence>
<protein>
    <recommendedName>
        <fullName evidence="3">mannose-6-phosphate isomerase</fullName>
        <ecNumber evidence="3">5.3.1.8</ecNumber>
    </recommendedName>
</protein>
<dbReference type="NCBIfam" id="TIGR00218">
    <property type="entry name" value="manA"/>
    <property type="match status" value="1"/>
</dbReference>
<evidence type="ECO:0000313" key="11">
    <source>
        <dbReference type="EMBL" id="RYQ46709.1"/>
    </source>
</evidence>
<gene>
    <name evidence="10" type="ORF">CQR56_1660</name>
    <name evidence="11" type="ORF">PG1780B_0428</name>
</gene>
<feature type="binding site" evidence="8">
    <location>
        <position position="148"/>
    </location>
    <ligand>
        <name>Zn(2+)</name>
        <dbReference type="ChEBI" id="CHEBI:29105"/>
    </ligand>
</feature>
<dbReference type="InterPro" id="IPR016305">
    <property type="entry name" value="Mannose-6-P_Isomerase"/>
</dbReference>
<feature type="active site" evidence="7">
    <location>
        <position position="315"/>
    </location>
</feature>
<dbReference type="EMBL" id="PCHB01000019">
    <property type="protein sequence ID" value="PKU94266.1"/>
    <property type="molecule type" value="Genomic_DNA"/>
</dbReference>
<dbReference type="EC" id="5.3.1.8" evidence="3"/>
<comment type="cofactor">
    <cofactor evidence="8">
        <name>Zn(2+)</name>
        <dbReference type="ChEBI" id="CHEBI:29105"/>
    </cofactor>
    <text evidence="8">Binds 1 zinc ion per subunit.</text>
</comment>
<accession>A0A2N3QQZ1</accession>
<evidence type="ECO:0000256" key="2">
    <source>
        <dbReference type="ARBA" id="ARBA00010772"/>
    </source>
</evidence>
<evidence type="ECO:0000313" key="10">
    <source>
        <dbReference type="EMBL" id="PKU94266.1"/>
    </source>
</evidence>
<name>A0A2N3QQZ1_9BIFI</name>
<dbReference type="Gene3D" id="2.60.120.10">
    <property type="entry name" value="Jelly Rolls"/>
    <property type="match status" value="2"/>
</dbReference>
<evidence type="ECO:0000313" key="12">
    <source>
        <dbReference type="Proteomes" id="UP000233783"/>
    </source>
</evidence>
<evidence type="ECO:0000256" key="5">
    <source>
        <dbReference type="ARBA" id="ARBA00022833"/>
    </source>
</evidence>
<dbReference type="SUPFAM" id="SSF51182">
    <property type="entry name" value="RmlC-like cupins"/>
    <property type="match status" value="1"/>
</dbReference>
<dbReference type="AlphaFoldDB" id="A0A2N3QQZ1"/>
<comment type="catalytic activity">
    <reaction evidence="1">
        <text>D-mannose 6-phosphate = D-fructose 6-phosphate</text>
        <dbReference type="Rhea" id="RHEA:12356"/>
        <dbReference type="ChEBI" id="CHEBI:58735"/>
        <dbReference type="ChEBI" id="CHEBI:61527"/>
        <dbReference type="EC" id="5.3.1.8"/>
    </reaction>
</comment>
<evidence type="ECO:0000256" key="8">
    <source>
        <dbReference type="PIRSR" id="PIRSR001480-2"/>
    </source>
</evidence>
<dbReference type="GO" id="GO:0005829">
    <property type="term" value="C:cytosol"/>
    <property type="evidence" value="ECO:0007669"/>
    <property type="project" value="TreeGrafter"/>
</dbReference>
<evidence type="ECO:0000256" key="3">
    <source>
        <dbReference type="ARBA" id="ARBA00011956"/>
    </source>
</evidence>